<dbReference type="Proteomes" id="UP000182915">
    <property type="component" value="Chromosome I"/>
</dbReference>
<organism evidence="3 4">
    <name type="scientific">Mycolicibacterium rutilum</name>
    <name type="common">Mycobacterium rutilum</name>
    <dbReference type="NCBI Taxonomy" id="370526"/>
    <lineage>
        <taxon>Bacteria</taxon>
        <taxon>Bacillati</taxon>
        <taxon>Actinomycetota</taxon>
        <taxon>Actinomycetes</taxon>
        <taxon>Mycobacteriales</taxon>
        <taxon>Mycobacteriaceae</taxon>
        <taxon>Mycolicibacterium</taxon>
    </lineage>
</organism>
<gene>
    <name evidence="3" type="ORF">SAMN04489835_4988</name>
</gene>
<dbReference type="Pfam" id="PF16525">
    <property type="entry name" value="MHB"/>
    <property type="match status" value="1"/>
</dbReference>
<dbReference type="InterPro" id="IPR038378">
    <property type="entry name" value="MHB_sf"/>
</dbReference>
<dbReference type="NCBIfam" id="TIGR04529">
    <property type="entry name" value="MTB_hemophore"/>
    <property type="match status" value="1"/>
</dbReference>
<evidence type="ECO:0000313" key="3">
    <source>
        <dbReference type="EMBL" id="SEH86064.1"/>
    </source>
</evidence>
<keyword evidence="4" id="KW-1185">Reference proteome</keyword>
<dbReference type="EMBL" id="LT629971">
    <property type="protein sequence ID" value="SEH86064.1"/>
    <property type="molecule type" value="Genomic_DNA"/>
</dbReference>
<evidence type="ECO:0000256" key="1">
    <source>
        <dbReference type="SAM" id="SignalP"/>
    </source>
</evidence>
<dbReference type="AlphaFoldDB" id="A0A1H6LIJ7"/>
<proteinExistence type="predicted"/>
<name>A0A1H6LIJ7_MYCRU</name>
<dbReference type="InterPro" id="IPR032407">
    <property type="entry name" value="MHB"/>
</dbReference>
<feature type="domain" description="Haemophore haem-binding" evidence="2">
    <location>
        <begin position="29"/>
        <end position="105"/>
    </location>
</feature>
<dbReference type="RefSeq" id="WP_083409461.1">
    <property type="nucleotide sequence ID" value="NZ_LT629971.1"/>
</dbReference>
<sequence length="114" mass="11995">MFSRRVIGAIVVAGAALFGAAGTAAADPPNCTAADLAGVMAGVSAGTSSYLFTHPDVNAFFTGLKGKPRDQMTAEIQAYMDANPRVRDELRAVRQAAADFRARCNVEMPDMPMN</sequence>
<reference evidence="4" key="1">
    <citation type="submission" date="2016-10" db="EMBL/GenBank/DDBJ databases">
        <authorList>
            <person name="Varghese N."/>
            <person name="Submissions S."/>
        </authorList>
    </citation>
    <scope>NUCLEOTIDE SEQUENCE [LARGE SCALE GENOMIC DNA]</scope>
    <source>
        <strain evidence="4">DSM 45405</strain>
    </source>
</reference>
<evidence type="ECO:0000313" key="4">
    <source>
        <dbReference type="Proteomes" id="UP000182915"/>
    </source>
</evidence>
<dbReference type="GO" id="GO:0020037">
    <property type="term" value="F:heme binding"/>
    <property type="evidence" value="ECO:0007669"/>
    <property type="project" value="InterPro"/>
</dbReference>
<feature type="signal peptide" evidence="1">
    <location>
        <begin position="1"/>
        <end position="26"/>
    </location>
</feature>
<evidence type="ECO:0000259" key="2">
    <source>
        <dbReference type="Pfam" id="PF16525"/>
    </source>
</evidence>
<dbReference type="STRING" id="370526.SAMN04489835_4988"/>
<keyword evidence="1" id="KW-0732">Signal</keyword>
<protein>
    <submittedName>
        <fullName evidence="3">Hemophore-related protein, Rv0203/Rv1174c family</fullName>
    </submittedName>
</protein>
<dbReference type="OrthoDB" id="7448035at2"/>
<dbReference type="Gene3D" id="1.20.20.20">
    <property type="entry name" value="Haemophore, haem-binding domain"/>
    <property type="match status" value="1"/>
</dbReference>
<feature type="chain" id="PRO_5009298460" evidence="1">
    <location>
        <begin position="27"/>
        <end position="114"/>
    </location>
</feature>
<accession>A0A1H6LIJ7</accession>